<name>A0A8J2Z008_9PROT</name>
<proteinExistence type="predicted"/>
<dbReference type="Proteomes" id="UP000646365">
    <property type="component" value="Unassembled WGS sequence"/>
</dbReference>
<accession>A0A8J2Z008</accession>
<dbReference type="EMBL" id="BMJQ01000028">
    <property type="protein sequence ID" value="GGF48552.1"/>
    <property type="molecule type" value="Genomic_DNA"/>
</dbReference>
<sequence length="61" mass="6937">MSFSPRTIETLVDLVENKLSYLDITDREDRAEMKLLQRALIELKNGVRVVPRGGAAPHVHH</sequence>
<reference evidence="1" key="1">
    <citation type="journal article" date="2014" name="Int. J. Syst. Evol. Microbiol.">
        <title>Complete genome sequence of Corynebacterium casei LMG S-19264T (=DSM 44701T), isolated from a smear-ripened cheese.</title>
        <authorList>
            <consortium name="US DOE Joint Genome Institute (JGI-PGF)"/>
            <person name="Walter F."/>
            <person name="Albersmeier A."/>
            <person name="Kalinowski J."/>
            <person name="Ruckert C."/>
        </authorList>
    </citation>
    <scope>NUCLEOTIDE SEQUENCE</scope>
    <source>
        <strain evidence="1">CGMCC 1.15725</strain>
    </source>
</reference>
<reference evidence="1" key="2">
    <citation type="submission" date="2020-09" db="EMBL/GenBank/DDBJ databases">
        <authorList>
            <person name="Sun Q."/>
            <person name="Zhou Y."/>
        </authorList>
    </citation>
    <scope>NUCLEOTIDE SEQUENCE</scope>
    <source>
        <strain evidence="1">CGMCC 1.15725</strain>
    </source>
</reference>
<keyword evidence="2" id="KW-1185">Reference proteome</keyword>
<gene>
    <name evidence="1" type="ORF">GCM10011611_63690</name>
</gene>
<evidence type="ECO:0000313" key="2">
    <source>
        <dbReference type="Proteomes" id="UP000646365"/>
    </source>
</evidence>
<dbReference type="RefSeq" id="WP_189052249.1">
    <property type="nucleotide sequence ID" value="NZ_BMJQ01000028.1"/>
</dbReference>
<organism evidence="1 2">
    <name type="scientific">Aliidongia dinghuensis</name>
    <dbReference type="NCBI Taxonomy" id="1867774"/>
    <lineage>
        <taxon>Bacteria</taxon>
        <taxon>Pseudomonadati</taxon>
        <taxon>Pseudomonadota</taxon>
        <taxon>Alphaproteobacteria</taxon>
        <taxon>Rhodospirillales</taxon>
        <taxon>Dongiaceae</taxon>
        <taxon>Aliidongia</taxon>
    </lineage>
</organism>
<dbReference type="AlphaFoldDB" id="A0A8J2Z008"/>
<evidence type="ECO:0000313" key="1">
    <source>
        <dbReference type="EMBL" id="GGF48552.1"/>
    </source>
</evidence>
<comment type="caution">
    <text evidence="1">The sequence shown here is derived from an EMBL/GenBank/DDBJ whole genome shotgun (WGS) entry which is preliminary data.</text>
</comment>
<protein>
    <submittedName>
        <fullName evidence="1">Uncharacterized protein</fullName>
    </submittedName>
</protein>